<evidence type="ECO:0000256" key="4">
    <source>
        <dbReference type="ARBA" id="ARBA00022801"/>
    </source>
</evidence>
<dbReference type="GO" id="GO:0006508">
    <property type="term" value="P:proteolysis"/>
    <property type="evidence" value="ECO:0007669"/>
    <property type="project" value="UniProtKB-KW"/>
</dbReference>
<protein>
    <recommendedName>
        <fullName evidence="5">Cytosol aminopeptidase domain-containing protein</fullName>
    </recommendedName>
</protein>
<dbReference type="GO" id="GO:0005737">
    <property type="term" value="C:cytoplasm"/>
    <property type="evidence" value="ECO:0007669"/>
    <property type="project" value="InterPro"/>
</dbReference>
<feature type="non-terminal residue" evidence="6">
    <location>
        <position position="351"/>
    </location>
</feature>
<keyword evidence="4" id="KW-0378">Hydrolase</keyword>
<name>A0A0F8X4Y9_9ZZZZ</name>
<gene>
    <name evidence="6" type="ORF">LCGC14_3069220</name>
</gene>
<dbReference type="SUPFAM" id="SSF53187">
    <property type="entry name" value="Zn-dependent exopeptidases"/>
    <property type="match status" value="1"/>
</dbReference>
<keyword evidence="3" id="KW-0645">Protease</keyword>
<dbReference type="PANTHER" id="PTHR11963:SF23">
    <property type="entry name" value="CYTOSOL AMINOPEPTIDASE"/>
    <property type="match status" value="1"/>
</dbReference>
<comment type="similarity">
    <text evidence="1">Belongs to the peptidase M17 family.</text>
</comment>
<dbReference type="PRINTS" id="PR00481">
    <property type="entry name" value="LAMNOPPTDASE"/>
</dbReference>
<organism evidence="6">
    <name type="scientific">marine sediment metagenome</name>
    <dbReference type="NCBI Taxonomy" id="412755"/>
    <lineage>
        <taxon>unclassified sequences</taxon>
        <taxon>metagenomes</taxon>
        <taxon>ecological metagenomes</taxon>
    </lineage>
</organism>
<dbReference type="CDD" id="cd02440">
    <property type="entry name" value="AdoMet_MTases"/>
    <property type="match status" value="1"/>
</dbReference>
<dbReference type="Gene3D" id="3.40.630.10">
    <property type="entry name" value="Zn peptidases"/>
    <property type="match status" value="1"/>
</dbReference>
<dbReference type="InterPro" id="IPR000819">
    <property type="entry name" value="Peptidase_M17_C"/>
</dbReference>
<accession>A0A0F8X4Y9</accession>
<proteinExistence type="inferred from homology"/>
<dbReference type="GO" id="GO:0030145">
    <property type="term" value="F:manganese ion binding"/>
    <property type="evidence" value="ECO:0007669"/>
    <property type="project" value="InterPro"/>
</dbReference>
<feature type="domain" description="Cytosol aminopeptidase" evidence="5">
    <location>
        <begin position="227"/>
        <end position="350"/>
    </location>
</feature>
<feature type="non-terminal residue" evidence="6">
    <location>
        <position position="1"/>
    </location>
</feature>
<dbReference type="AlphaFoldDB" id="A0A0F8X4Y9"/>
<evidence type="ECO:0000256" key="2">
    <source>
        <dbReference type="ARBA" id="ARBA00022438"/>
    </source>
</evidence>
<dbReference type="Gene3D" id="3.40.50.150">
    <property type="entry name" value="Vaccinia Virus protein VP39"/>
    <property type="match status" value="1"/>
</dbReference>
<dbReference type="PANTHER" id="PTHR11963">
    <property type="entry name" value="LEUCINE AMINOPEPTIDASE-RELATED"/>
    <property type="match status" value="1"/>
</dbReference>
<evidence type="ECO:0000259" key="5">
    <source>
        <dbReference type="Pfam" id="PF00883"/>
    </source>
</evidence>
<dbReference type="Pfam" id="PF13489">
    <property type="entry name" value="Methyltransf_23"/>
    <property type="match status" value="1"/>
</dbReference>
<keyword evidence="2" id="KW-0031">Aminopeptidase</keyword>
<sequence>SEIRLLEPDAGMIEVAKSKLAMHNNVTYHARPLEGFDPPEQADLIVCVHAIYAMPDQKERLRDLRRLLRPGGWLYLVDLGRHMDVADWRSYLFSHLKEELGLVRALRVFWQGREIAKKNAAILKAQKQGAYWTHTEAEMAAEVTAAGFEIYRQQSVYRGYSDLLMLAAGTRRVADVAFGLAMRDYGFEDHKSAPKPRKGSVEVMCSKPDDAREEAAPLMAVAEGAFMTRDLTNAPANILTTTSFAERLAEMESLGLKVEVLDEEELASLGMRTLLSVGQGSDSPSKVVVMRWDGGAEGNAPLALVGKGVVFDTGGISLKPGAGMEDMTMDMGGAGVVSGVMRTLALRKAKA</sequence>
<dbReference type="InterPro" id="IPR029063">
    <property type="entry name" value="SAM-dependent_MTases_sf"/>
</dbReference>
<reference evidence="6" key="1">
    <citation type="journal article" date="2015" name="Nature">
        <title>Complex archaea that bridge the gap between prokaryotes and eukaryotes.</title>
        <authorList>
            <person name="Spang A."/>
            <person name="Saw J.H."/>
            <person name="Jorgensen S.L."/>
            <person name="Zaremba-Niedzwiedzka K."/>
            <person name="Martijn J."/>
            <person name="Lind A.E."/>
            <person name="van Eijk R."/>
            <person name="Schleper C."/>
            <person name="Guy L."/>
            <person name="Ettema T.J."/>
        </authorList>
    </citation>
    <scope>NUCLEOTIDE SEQUENCE</scope>
</reference>
<dbReference type="GO" id="GO:0070006">
    <property type="term" value="F:metalloaminopeptidase activity"/>
    <property type="evidence" value="ECO:0007669"/>
    <property type="project" value="InterPro"/>
</dbReference>
<dbReference type="Pfam" id="PF00883">
    <property type="entry name" value="Peptidase_M17"/>
    <property type="match status" value="1"/>
</dbReference>
<dbReference type="SUPFAM" id="SSF53335">
    <property type="entry name" value="S-adenosyl-L-methionine-dependent methyltransferases"/>
    <property type="match status" value="1"/>
</dbReference>
<evidence type="ECO:0000256" key="3">
    <source>
        <dbReference type="ARBA" id="ARBA00022670"/>
    </source>
</evidence>
<comment type="caution">
    <text evidence="6">The sequence shown here is derived from an EMBL/GenBank/DDBJ whole genome shotgun (WGS) entry which is preliminary data.</text>
</comment>
<evidence type="ECO:0000313" key="6">
    <source>
        <dbReference type="EMBL" id="KKK55970.1"/>
    </source>
</evidence>
<evidence type="ECO:0000256" key="1">
    <source>
        <dbReference type="ARBA" id="ARBA00009528"/>
    </source>
</evidence>
<dbReference type="InterPro" id="IPR011356">
    <property type="entry name" value="Leucine_aapep/pepB"/>
</dbReference>
<dbReference type="EMBL" id="LAZR01065229">
    <property type="protein sequence ID" value="KKK55970.1"/>
    <property type="molecule type" value="Genomic_DNA"/>
</dbReference>